<gene>
    <name evidence="3" type="ORF">GCM10023151_20140</name>
</gene>
<evidence type="ECO:0000256" key="2">
    <source>
        <dbReference type="SAM" id="SignalP"/>
    </source>
</evidence>
<reference evidence="4" key="1">
    <citation type="journal article" date="2019" name="Int. J. Syst. Evol. Microbiol.">
        <title>The Global Catalogue of Microorganisms (GCM) 10K type strain sequencing project: providing services to taxonomists for standard genome sequencing and annotation.</title>
        <authorList>
            <consortium name="The Broad Institute Genomics Platform"/>
            <consortium name="The Broad Institute Genome Sequencing Center for Infectious Disease"/>
            <person name="Wu L."/>
            <person name="Ma J."/>
        </authorList>
    </citation>
    <scope>NUCLEOTIDE SEQUENCE [LARGE SCALE GENOMIC DNA]</scope>
    <source>
        <strain evidence="4">JCM 17728</strain>
    </source>
</reference>
<comment type="caution">
    <text evidence="3">The sequence shown here is derived from an EMBL/GenBank/DDBJ whole genome shotgun (WGS) entry which is preliminary data.</text>
</comment>
<feature type="chain" id="PRO_5045825297" evidence="2">
    <location>
        <begin position="22"/>
        <end position="131"/>
    </location>
</feature>
<evidence type="ECO:0000256" key="1">
    <source>
        <dbReference type="SAM" id="MobiDB-lite"/>
    </source>
</evidence>
<proteinExistence type="predicted"/>
<feature type="region of interest" description="Disordered" evidence="1">
    <location>
        <begin position="109"/>
        <end position="131"/>
    </location>
</feature>
<evidence type="ECO:0000313" key="3">
    <source>
        <dbReference type="EMBL" id="GAA4364209.1"/>
    </source>
</evidence>
<feature type="signal peptide" evidence="2">
    <location>
        <begin position="1"/>
        <end position="21"/>
    </location>
</feature>
<dbReference type="RefSeq" id="WP_345293094.1">
    <property type="nucleotide sequence ID" value="NZ_BAABFV010000002.1"/>
</dbReference>
<protein>
    <submittedName>
        <fullName evidence="3">Uncharacterized protein</fullName>
    </submittedName>
</protein>
<evidence type="ECO:0000313" key="4">
    <source>
        <dbReference type="Proteomes" id="UP001501011"/>
    </source>
</evidence>
<keyword evidence="2" id="KW-0732">Signal</keyword>
<sequence>MKLLGLLAGSALLAMSVSATAEEKAAKGAKAQAAGMEVMMMQMMKQQMAQTCKDQEMLSCMEITEAKCNEMMDGVLQKCISPNFGQLMAAQGMSEEERDALNTQMESCAEGVSAEHGIDKEKAKSCSPSKK</sequence>
<dbReference type="EMBL" id="BAABFV010000002">
    <property type="protein sequence ID" value="GAA4364209.1"/>
    <property type="molecule type" value="Genomic_DNA"/>
</dbReference>
<name>A0ABP8IND4_9GAMM</name>
<accession>A0ABP8IND4</accession>
<organism evidence="3 4">
    <name type="scientific">Kangiella marina</name>
    <dbReference type="NCBI Taxonomy" id="1079178"/>
    <lineage>
        <taxon>Bacteria</taxon>
        <taxon>Pseudomonadati</taxon>
        <taxon>Pseudomonadota</taxon>
        <taxon>Gammaproteobacteria</taxon>
        <taxon>Kangiellales</taxon>
        <taxon>Kangiellaceae</taxon>
        <taxon>Kangiella</taxon>
    </lineage>
</organism>
<keyword evidence="4" id="KW-1185">Reference proteome</keyword>
<dbReference type="Proteomes" id="UP001501011">
    <property type="component" value="Unassembled WGS sequence"/>
</dbReference>